<comment type="caution">
    <text evidence="2">The sequence shown here is derived from an EMBL/GenBank/DDBJ whole genome shotgun (WGS) entry which is preliminary data.</text>
</comment>
<feature type="region of interest" description="Disordered" evidence="1">
    <location>
        <begin position="30"/>
        <end position="65"/>
    </location>
</feature>
<name>A0AAW2GWF6_9HYME</name>
<reference evidence="2 3" key="1">
    <citation type="submission" date="2023-03" db="EMBL/GenBank/DDBJ databases">
        <title>High recombination rates correlate with genetic variation in Cardiocondyla obscurior ants.</title>
        <authorList>
            <person name="Errbii M."/>
        </authorList>
    </citation>
    <scope>NUCLEOTIDE SEQUENCE [LARGE SCALE GENOMIC DNA]</scope>
    <source>
        <strain evidence="2">Alpha-2009</strain>
        <tissue evidence="2">Whole body</tissue>
    </source>
</reference>
<dbReference type="EMBL" id="JADYXP020000002">
    <property type="protein sequence ID" value="KAL0131597.1"/>
    <property type="molecule type" value="Genomic_DNA"/>
</dbReference>
<sequence length="107" mass="12148">MQVASSSSWYAYPSESLHPLIVYNVHGEKNALRQSPNRKSPSHLRTKSRRGEEEERKRGRASRIARVSGNISAISRSARTRSYSRSISYAKDRDEGEIKIPARVFSV</sequence>
<gene>
    <name evidence="2" type="ORF">PUN28_002855</name>
</gene>
<protein>
    <submittedName>
        <fullName evidence="2">Uncharacterized protein</fullName>
    </submittedName>
</protein>
<keyword evidence="3" id="KW-1185">Reference proteome</keyword>
<dbReference type="Proteomes" id="UP001430953">
    <property type="component" value="Unassembled WGS sequence"/>
</dbReference>
<evidence type="ECO:0000256" key="1">
    <source>
        <dbReference type="SAM" id="MobiDB-lite"/>
    </source>
</evidence>
<evidence type="ECO:0000313" key="3">
    <source>
        <dbReference type="Proteomes" id="UP001430953"/>
    </source>
</evidence>
<evidence type="ECO:0000313" key="2">
    <source>
        <dbReference type="EMBL" id="KAL0131597.1"/>
    </source>
</evidence>
<accession>A0AAW2GWF6</accession>
<proteinExistence type="predicted"/>
<organism evidence="2 3">
    <name type="scientific">Cardiocondyla obscurior</name>
    <dbReference type="NCBI Taxonomy" id="286306"/>
    <lineage>
        <taxon>Eukaryota</taxon>
        <taxon>Metazoa</taxon>
        <taxon>Ecdysozoa</taxon>
        <taxon>Arthropoda</taxon>
        <taxon>Hexapoda</taxon>
        <taxon>Insecta</taxon>
        <taxon>Pterygota</taxon>
        <taxon>Neoptera</taxon>
        <taxon>Endopterygota</taxon>
        <taxon>Hymenoptera</taxon>
        <taxon>Apocrita</taxon>
        <taxon>Aculeata</taxon>
        <taxon>Formicoidea</taxon>
        <taxon>Formicidae</taxon>
        <taxon>Myrmicinae</taxon>
        <taxon>Cardiocondyla</taxon>
    </lineage>
</organism>
<dbReference type="AlphaFoldDB" id="A0AAW2GWF6"/>